<comment type="caution">
    <text evidence="1">The sequence shown here is derived from an EMBL/GenBank/DDBJ whole genome shotgun (WGS) entry which is preliminary data.</text>
</comment>
<accession>A0A4Y2F452</accession>
<protein>
    <recommendedName>
        <fullName evidence="3">HTH CENPB-type domain-containing protein</fullName>
    </recommendedName>
</protein>
<dbReference type="AlphaFoldDB" id="A0A4Y2F452"/>
<keyword evidence="2" id="KW-1185">Reference proteome</keyword>
<evidence type="ECO:0000313" key="2">
    <source>
        <dbReference type="Proteomes" id="UP000499080"/>
    </source>
</evidence>
<dbReference type="OrthoDB" id="7616131at2759"/>
<evidence type="ECO:0008006" key="3">
    <source>
        <dbReference type="Google" id="ProtNLM"/>
    </source>
</evidence>
<proteinExistence type="predicted"/>
<dbReference type="Proteomes" id="UP000499080">
    <property type="component" value="Unassembled WGS sequence"/>
</dbReference>
<organism evidence="1 2">
    <name type="scientific">Araneus ventricosus</name>
    <name type="common">Orbweaver spider</name>
    <name type="synonym">Epeira ventricosa</name>
    <dbReference type="NCBI Taxonomy" id="182803"/>
    <lineage>
        <taxon>Eukaryota</taxon>
        <taxon>Metazoa</taxon>
        <taxon>Ecdysozoa</taxon>
        <taxon>Arthropoda</taxon>
        <taxon>Chelicerata</taxon>
        <taxon>Arachnida</taxon>
        <taxon>Araneae</taxon>
        <taxon>Araneomorphae</taxon>
        <taxon>Entelegynae</taxon>
        <taxon>Araneoidea</taxon>
        <taxon>Araneidae</taxon>
        <taxon>Araneus</taxon>
    </lineage>
</organism>
<name>A0A4Y2F452_ARAVE</name>
<reference evidence="1 2" key="1">
    <citation type="journal article" date="2019" name="Sci. Rep.">
        <title>Orb-weaving spider Araneus ventricosus genome elucidates the spidroin gene catalogue.</title>
        <authorList>
            <person name="Kono N."/>
            <person name="Nakamura H."/>
            <person name="Ohtoshi R."/>
            <person name="Moran D.A.P."/>
            <person name="Shinohara A."/>
            <person name="Yoshida Y."/>
            <person name="Fujiwara M."/>
            <person name="Mori M."/>
            <person name="Tomita M."/>
            <person name="Arakawa K."/>
        </authorList>
    </citation>
    <scope>NUCLEOTIDE SEQUENCE [LARGE SCALE GENOMIC DNA]</scope>
</reference>
<gene>
    <name evidence="1" type="ORF">AVEN_253164_1</name>
</gene>
<sequence length="122" mass="14161">MKIRNSTYPEVEECVRKWFVQCRDQNLPDYKAGDVFNADETELFFQRLANKTAAFKGEECHGGKKNFLDVDNELQTCGTMTDKEIVANINAEISDEENEELDQQEHEKVTLKEAWKAVELLR</sequence>
<dbReference type="EMBL" id="BGPR01094470">
    <property type="protein sequence ID" value="GBM34854.1"/>
    <property type="molecule type" value="Genomic_DNA"/>
</dbReference>
<evidence type="ECO:0000313" key="1">
    <source>
        <dbReference type="EMBL" id="GBM34854.1"/>
    </source>
</evidence>